<dbReference type="PANTHER" id="PTHR36723:SF1">
    <property type="entry name" value="F22C12.19"/>
    <property type="match status" value="1"/>
</dbReference>
<evidence type="ECO:0000313" key="1">
    <source>
        <dbReference type="EMBL" id="GFP92618.1"/>
    </source>
</evidence>
<dbReference type="AlphaFoldDB" id="A0A830C663"/>
<dbReference type="Proteomes" id="UP000653305">
    <property type="component" value="Unassembled WGS sequence"/>
</dbReference>
<keyword evidence="2" id="KW-1185">Reference proteome</keyword>
<gene>
    <name evidence="1" type="ORF">PHJA_001406000</name>
</gene>
<evidence type="ECO:0000313" key="2">
    <source>
        <dbReference type="Proteomes" id="UP000653305"/>
    </source>
</evidence>
<organism evidence="1 2">
    <name type="scientific">Phtheirospermum japonicum</name>
    <dbReference type="NCBI Taxonomy" id="374723"/>
    <lineage>
        <taxon>Eukaryota</taxon>
        <taxon>Viridiplantae</taxon>
        <taxon>Streptophyta</taxon>
        <taxon>Embryophyta</taxon>
        <taxon>Tracheophyta</taxon>
        <taxon>Spermatophyta</taxon>
        <taxon>Magnoliopsida</taxon>
        <taxon>eudicotyledons</taxon>
        <taxon>Gunneridae</taxon>
        <taxon>Pentapetalae</taxon>
        <taxon>asterids</taxon>
        <taxon>lamiids</taxon>
        <taxon>Lamiales</taxon>
        <taxon>Orobanchaceae</taxon>
        <taxon>Orobanchaceae incertae sedis</taxon>
        <taxon>Phtheirospermum</taxon>
    </lineage>
</organism>
<comment type="caution">
    <text evidence="1">The sequence shown here is derived from an EMBL/GenBank/DDBJ whole genome shotgun (WGS) entry which is preliminary data.</text>
</comment>
<protein>
    <submittedName>
        <fullName evidence="1">Uncharacterized protein</fullName>
    </submittedName>
</protein>
<accession>A0A830C663</accession>
<dbReference type="EMBL" id="BMAC01000284">
    <property type="protein sequence ID" value="GFP92618.1"/>
    <property type="molecule type" value="Genomic_DNA"/>
</dbReference>
<proteinExistence type="predicted"/>
<name>A0A830C663_9LAMI</name>
<sequence length="174" mass="18659">MEAAVEVARPMGSPEGFSSGGVVVGEVRWHTENACSSGGKKAPAFWRKIPDSEVRVEACRPSSLHIDDAVNDHVSGNMKSHPPTLDIDAKPVRQRSGKIARKNSGCTKRSGMAHMEVSKNKSGLHDVNGAFPELVSSSASCNVSGTPWQRVVPIVSLSHGLIHGRFTDMFISRS</sequence>
<dbReference type="PANTHER" id="PTHR36723">
    <property type="entry name" value="F22C12.19"/>
    <property type="match status" value="1"/>
</dbReference>
<reference evidence="1" key="1">
    <citation type="submission" date="2020-07" db="EMBL/GenBank/DDBJ databases">
        <title>Ethylene signaling mediates host invasion by parasitic plants.</title>
        <authorList>
            <person name="Yoshida S."/>
        </authorList>
    </citation>
    <scope>NUCLEOTIDE SEQUENCE</scope>
    <source>
        <strain evidence="1">Okayama</strain>
    </source>
</reference>